<reference evidence="1" key="1">
    <citation type="submission" date="2024-09" db="EMBL/GenBank/DDBJ databases">
        <title>Black Yeasts Isolated from many extreme environments.</title>
        <authorList>
            <person name="Coleine C."/>
            <person name="Stajich J.E."/>
            <person name="Selbmann L."/>
        </authorList>
    </citation>
    <scope>NUCLEOTIDE SEQUENCE</scope>
    <source>
        <strain evidence="1">CCFEE 5737</strain>
    </source>
</reference>
<gene>
    <name evidence="1" type="ORF">LTS18_009987</name>
</gene>
<dbReference type="EMBL" id="JAWDJW010006361">
    <property type="protein sequence ID" value="KAK3065116.1"/>
    <property type="molecule type" value="Genomic_DNA"/>
</dbReference>
<evidence type="ECO:0000313" key="2">
    <source>
        <dbReference type="Proteomes" id="UP001186974"/>
    </source>
</evidence>
<keyword evidence="2" id="KW-1185">Reference proteome</keyword>
<dbReference type="Proteomes" id="UP001186974">
    <property type="component" value="Unassembled WGS sequence"/>
</dbReference>
<accession>A0ACC3DC88</accession>
<proteinExistence type="predicted"/>
<evidence type="ECO:0000313" key="1">
    <source>
        <dbReference type="EMBL" id="KAK3065116.1"/>
    </source>
</evidence>
<name>A0ACC3DC88_9PEZI</name>
<comment type="caution">
    <text evidence="1">The sequence shown here is derived from an EMBL/GenBank/DDBJ whole genome shotgun (WGS) entry which is preliminary data.</text>
</comment>
<protein>
    <submittedName>
        <fullName evidence="1">Uncharacterized protein</fullName>
    </submittedName>
</protein>
<organism evidence="1 2">
    <name type="scientific">Coniosporium uncinatum</name>
    <dbReference type="NCBI Taxonomy" id="93489"/>
    <lineage>
        <taxon>Eukaryota</taxon>
        <taxon>Fungi</taxon>
        <taxon>Dikarya</taxon>
        <taxon>Ascomycota</taxon>
        <taxon>Pezizomycotina</taxon>
        <taxon>Dothideomycetes</taxon>
        <taxon>Dothideomycetes incertae sedis</taxon>
        <taxon>Coniosporium</taxon>
    </lineage>
</organism>
<sequence>MSDQDGSGNEGHQPRELWTKRAGWARPRGRRAGRRTGAGRIAFVAQGVTHGSSSGIGHDYYGGDGQARGRGRGRGGFRGRGSQYQQGSGAQFANSAGITHDNTSRSDDREQQEKGKNVQVEDNADDAEFSPNEEINTGEPLESGANEQDEGEGIEGTSSNGK</sequence>